<proteinExistence type="predicted"/>
<dbReference type="Proteomes" id="UP001476798">
    <property type="component" value="Unassembled WGS sequence"/>
</dbReference>
<evidence type="ECO:0000313" key="1">
    <source>
        <dbReference type="EMBL" id="MEQ2157809.1"/>
    </source>
</evidence>
<name>A0ABV0MFD0_9TELE</name>
<organism evidence="1 2">
    <name type="scientific">Goodea atripinnis</name>
    <dbReference type="NCBI Taxonomy" id="208336"/>
    <lineage>
        <taxon>Eukaryota</taxon>
        <taxon>Metazoa</taxon>
        <taxon>Chordata</taxon>
        <taxon>Craniata</taxon>
        <taxon>Vertebrata</taxon>
        <taxon>Euteleostomi</taxon>
        <taxon>Actinopterygii</taxon>
        <taxon>Neopterygii</taxon>
        <taxon>Teleostei</taxon>
        <taxon>Neoteleostei</taxon>
        <taxon>Acanthomorphata</taxon>
        <taxon>Ovalentaria</taxon>
        <taxon>Atherinomorphae</taxon>
        <taxon>Cyprinodontiformes</taxon>
        <taxon>Goodeidae</taxon>
        <taxon>Goodea</taxon>
    </lineage>
</organism>
<sequence length="139" mass="16508">MLSLIKRCRLLCDHACPLRQSWSDMKAHEAKSHWLHKDPRCALVYCFYTWTFLRLLNYLRQPRHSTKRGPSLQLPLPAYYVFNESLTVSKWNRQVMEWQITPMRMQALDDYHSNLTTGSGSCNLPAETNTKFFYFFLTP</sequence>
<evidence type="ECO:0000313" key="2">
    <source>
        <dbReference type="Proteomes" id="UP001476798"/>
    </source>
</evidence>
<evidence type="ECO:0008006" key="3">
    <source>
        <dbReference type="Google" id="ProtNLM"/>
    </source>
</evidence>
<protein>
    <recommendedName>
        <fullName evidence="3">C2H2-type domain-containing protein</fullName>
    </recommendedName>
</protein>
<gene>
    <name evidence="1" type="ORF">GOODEAATRI_005651</name>
</gene>
<keyword evidence="2" id="KW-1185">Reference proteome</keyword>
<comment type="caution">
    <text evidence="1">The sequence shown here is derived from an EMBL/GenBank/DDBJ whole genome shotgun (WGS) entry which is preliminary data.</text>
</comment>
<reference evidence="1 2" key="1">
    <citation type="submission" date="2021-06" db="EMBL/GenBank/DDBJ databases">
        <authorList>
            <person name="Palmer J.M."/>
        </authorList>
    </citation>
    <scope>NUCLEOTIDE SEQUENCE [LARGE SCALE GENOMIC DNA]</scope>
    <source>
        <strain evidence="1 2">GA_2019</strain>
        <tissue evidence="1">Muscle</tissue>
    </source>
</reference>
<accession>A0ABV0MFD0</accession>
<dbReference type="EMBL" id="JAHRIO010000259">
    <property type="protein sequence ID" value="MEQ2157809.1"/>
    <property type="molecule type" value="Genomic_DNA"/>
</dbReference>